<feature type="transmembrane region" description="Helical" evidence="1">
    <location>
        <begin position="76"/>
        <end position="95"/>
    </location>
</feature>
<reference evidence="2" key="1">
    <citation type="submission" date="2019-03" db="EMBL/GenBank/DDBJ databases">
        <title>Afifella sp. nov., isolated from activated sludge.</title>
        <authorList>
            <person name="Li Q."/>
            <person name="Liu Y."/>
        </authorList>
    </citation>
    <scope>NUCLEOTIDE SEQUENCE</scope>
    <source>
        <strain evidence="2">L72</strain>
    </source>
</reference>
<keyword evidence="1" id="KW-0472">Membrane</keyword>
<evidence type="ECO:0000256" key="1">
    <source>
        <dbReference type="SAM" id="Phobius"/>
    </source>
</evidence>
<dbReference type="EMBL" id="SPKJ01000005">
    <property type="protein sequence ID" value="MYZ46678.1"/>
    <property type="molecule type" value="Genomic_DNA"/>
</dbReference>
<proteinExistence type="predicted"/>
<dbReference type="InterPro" id="IPR009325">
    <property type="entry name" value="DUF983"/>
</dbReference>
<gene>
    <name evidence="2" type="ORF">E4O86_02955</name>
</gene>
<evidence type="ECO:0000313" key="2">
    <source>
        <dbReference type="EMBL" id="MYZ46678.1"/>
    </source>
</evidence>
<dbReference type="Pfam" id="PF06170">
    <property type="entry name" value="DUF983"/>
    <property type="match status" value="1"/>
</dbReference>
<feature type="transmembrane region" description="Helical" evidence="1">
    <location>
        <begin position="51"/>
        <end position="70"/>
    </location>
</feature>
<evidence type="ECO:0000313" key="3">
    <source>
        <dbReference type="Proteomes" id="UP000773614"/>
    </source>
</evidence>
<dbReference type="OrthoDB" id="9799456at2"/>
<dbReference type="AlphaFoldDB" id="A0A964T1J5"/>
<organism evidence="2 3">
    <name type="scientific">Propylenella binzhouense</name>
    <dbReference type="NCBI Taxonomy" id="2555902"/>
    <lineage>
        <taxon>Bacteria</taxon>
        <taxon>Pseudomonadati</taxon>
        <taxon>Pseudomonadota</taxon>
        <taxon>Alphaproteobacteria</taxon>
        <taxon>Hyphomicrobiales</taxon>
        <taxon>Propylenellaceae</taxon>
        <taxon>Propylenella</taxon>
    </lineage>
</organism>
<keyword evidence="1" id="KW-1133">Transmembrane helix</keyword>
<dbReference type="Proteomes" id="UP000773614">
    <property type="component" value="Unassembled WGS sequence"/>
</dbReference>
<comment type="caution">
    <text evidence="2">The sequence shown here is derived from an EMBL/GenBank/DDBJ whole genome shotgun (WGS) entry which is preliminary data.</text>
</comment>
<sequence>MLWRAIGRGLASRCPNCGRGAIFTGFTRIVDFCPVCAEPLHHHRADDAPPYIVITIVGHIVIGLLLWTEMRFSPPIWLHMAVWLPLALALSFVLMRPVKGGVVGLQWALGMHGFGPEPDSDRDGALPPERYP</sequence>
<name>A0A964T1J5_9HYPH</name>
<protein>
    <submittedName>
        <fullName evidence="2">DUF983 domain-containing protein</fullName>
    </submittedName>
</protein>
<keyword evidence="3" id="KW-1185">Reference proteome</keyword>
<accession>A0A964T1J5</accession>
<keyword evidence="1" id="KW-0812">Transmembrane</keyword>